<evidence type="ECO:0000256" key="1">
    <source>
        <dbReference type="SAM" id="MobiDB-lite"/>
    </source>
</evidence>
<feature type="region of interest" description="Disordered" evidence="1">
    <location>
        <begin position="116"/>
        <end position="143"/>
    </location>
</feature>
<sequence>MWGAKKIAKSTVKESLVVNMTLLKFSKRNEVKAEKKDDGGERRCLNLKKRQEKMYPFLDSDIADMLKQLLEKQLIHLSECKRLEQAGKVDDPNYCKYHRVISHPVEKCYVEGANSKDDEEKKKYNESHRERVKDQCDKNMLGD</sequence>
<feature type="compositionally biased region" description="Basic and acidic residues" evidence="1">
    <location>
        <begin position="116"/>
        <end position="137"/>
    </location>
</feature>
<evidence type="ECO:0000313" key="4">
    <source>
        <dbReference type="Proteomes" id="UP000321393"/>
    </source>
</evidence>
<dbReference type="PANTHER" id="PTHR33437:SF2">
    <property type="entry name" value="OS06G0361200 PROTEIN"/>
    <property type="match status" value="1"/>
</dbReference>
<dbReference type="EMBL" id="SSTD01008174">
    <property type="protein sequence ID" value="TYK17104.1"/>
    <property type="molecule type" value="Genomic_DNA"/>
</dbReference>
<reference evidence="4 5" key="1">
    <citation type="submission" date="2019-08" db="EMBL/GenBank/DDBJ databases">
        <title>Draft genome sequences of two oriental melons (Cucumis melo L. var makuwa).</title>
        <authorList>
            <person name="Kwon S.-Y."/>
        </authorList>
    </citation>
    <scope>NUCLEOTIDE SEQUENCE [LARGE SCALE GENOMIC DNA]</scope>
    <source>
        <strain evidence="5">cv. Chang Bougi</strain>
        <strain evidence="4">cv. SW 3</strain>
        <tissue evidence="2">Leaf</tissue>
    </source>
</reference>
<dbReference type="Proteomes" id="UP000321393">
    <property type="component" value="Unassembled WGS sequence"/>
</dbReference>
<evidence type="ECO:0000313" key="5">
    <source>
        <dbReference type="Proteomes" id="UP000321947"/>
    </source>
</evidence>
<dbReference type="OrthoDB" id="1741488at2759"/>
<evidence type="ECO:0000313" key="2">
    <source>
        <dbReference type="EMBL" id="KAA0033128.1"/>
    </source>
</evidence>
<comment type="caution">
    <text evidence="2">The sequence shown here is derived from an EMBL/GenBank/DDBJ whole genome shotgun (WGS) entry which is preliminary data.</text>
</comment>
<organism evidence="2 4">
    <name type="scientific">Cucumis melo var. makuwa</name>
    <name type="common">Oriental melon</name>
    <dbReference type="NCBI Taxonomy" id="1194695"/>
    <lineage>
        <taxon>Eukaryota</taxon>
        <taxon>Viridiplantae</taxon>
        <taxon>Streptophyta</taxon>
        <taxon>Embryophyta</taxon>
        <taxon>Tracheophyta</taxon>
        <taxon>Spermatophyta</taxon>
        <taxon>Magnoliopsida</taxon>
        <taxon>eudicotyledons</taxon>
        <taxon>Gunneridae</taxon>
        <taxon>Pentapetalae</taxon>
        <taxon>rosids</taxon>
        <taxon>fabids</taxon>
        <taxon>Cucurbitales</taxon>
        <taxon>Cucurbitaceae</taxon>
        <taxon>Benincaseae</taxon>
        <taxon>Cucumis</taxon>
    </lineage>
</organism>
<dbReference type="EMBL" id="SSTE01020983">
    <property type="protein sequence ID" value="KAA0033128.1"/>
    <property type="molecule type" value="Genomic_DNA"/>
</dbReference>
<gene>
    <name evidence="3" type="ORF">E5676_scaffold1032G00380</name>
    <name evidence="2" type="ORF">E6C27_scaffold269G002660</name>
</gene>
<accession>A0A5A7SRF8</accession>
<dbReference type="AlphaFoldDB" id="A0A5A7SRF8"/>
<protein>
    <submittedName>
        <fullName evidence="2">Ty3-gypsy retrotransposon protein</fullName>
    </submittedName>
</protein>
<proteinExistence type="predicted"/>
<dbReference type="PANTHER" id="PTHR33437">
    <property type="entry name" value="OS06G0361200 PROTEIN"/>
    <property type="match status" value="1"/>
</dbReference>
<dbReference type="Proteomes" id="UP000321947">
    <property type="component" value="Unassembled WGS sequence"/>
</dbReference>
<name>A0A5A7SRF8_CUCMM</name>
<evidence type="ECO:0000313" key="3">
    <source>
        <dbReference type="EMBL" id="TYK17104.1"/>
    </source>
</evidence>